<comment type="similarity">
    <text evidence="1 8">Belongs to the thiolase-like superfamily. Thiolase family.</text>
</comment>
<proteinExistence type="inferred from homology"/>
<dbReference type="InterPro" id="IPR020617">
    <property type="entry name" value="Thiolase_C"/>
</dbReference>
<evidence type="ECO:0000256" key="6">
    <source>
        <dbReference type="ARBA" id="ARBA00024073"/>
    </source>
</evidence>
<dbReference type="PIRSF" id="PIRSF000429">
    <property type="entry name" value="Ac-CoA_Ac_transf"/>
    <property type="match status" value="1"/>
</dbReference>
<feature type="domain" description="Thiolase N-terminal" evidence="9">
    <location>
        <begin position="6"/>
        <end position="263"/>
    </location>
</feature>
<keyword evidence="5 8" id="KW-0012">Acyltransferase</keyword>
<dbReference type="GO" id="GO:0003985">
    <property type="term" value="F:acetyl-CoA C-acetyltransferase activity"/>
    <property type="evidence" value="ECO:0007669"/>
    <property type="project" value="TreeGrafter"/>
</dbReference>
<dbReference type="RefSeq" id="WP_181551369.1">
    <property type="nucleotide sequence ID" value="NZ_JACDUS010000005.1"/>
</dbReference>
<evidence type="ECO:0000256" key="5">
    <source>
        <dbReference type="ARBA" id="ARBA00023315"/>
    </source>
</evidence>
<dbReference type="GO" id="GO:0006635">
    <property type="term" value="P:fatty acid beta-oxidation"/>
    <property type="evidence" value="ECO:0007669"/>
    <property type="project" value="TreeGrafter"/>
</dbReference>
<dbReference type="PROSITE" id="PS00737">
    <property type="entry name" value="THIOLASE_2"/>
    <property type="match status" value="1"/>
</dbReference>
<sequence>MPEREIVFVDAVRTAFGRMGGTLRDVFCSKLGGIALKGLLDKTGIAEKAHVDTVMAGSAAHCSHALNPARWAALYSGLPYETSASYVEMQCGSAIDSINHAAWKMLAGQADIVIAGGMESYSQVAAKFSMSTPPYKLIPPMPIQQQLSPVPEECIGMGLTAENLQQMYHISRQASDEFAYNSQMRARAAMEAGYFKDEIVPVTFPATRKTPEVVFDTDEHPRFETTLEALAKLPPAFSKEGTVTAGNASGRNDGAAFVLMMTRQKAQELGYEPMAKWLAGADYGCDPRIMGIAPAHAVPRALSRAGLKLSQMDHMECNEAFAVQNLAVIKEIENQTGEKVDMEKWNPLGGAIAFGHPNGASGARVGMFAMRTLIRNGGRYGFFSSCCGGGLGVATVIENLQR</sequence>
<protein>
    <recommendedName>
        <fullName evidence="6">acetyl-CoA C-acyltransferase</fullName>
        <ecNumber evidence="6">2.3.1.16</ecNumber>
    </recommendedName>
</protein>
<dbReference type="Pfam" id="PF00108">
    <property type="entry name" value="Thiolase_N"/>
    <property type="match status" value="1"/>
</dbReference>
<dbReference type="PANTHER" id="PTHR18919">
    <property type="entry name" value="ACETYL-COA C-ACYLTRANSFERASE"/>
    <property type="match status" value="1"/>
</dbReference>
<dbReference type="InterPro" id="IPR016039">
    <property type="entry name" value="Thiolase-like"/>
</dbReference>
<dbReference type="InterPro" id="IPR002155">
    <property type="entry name" value="Thiolase"/>
</dbReference>
<comment type="caution">
    <text evidence="11">The sequence shown here is derived from an EMBL/GenBank/DDBJ whole genome shotgun (WGS) entry which is preliminary data.</text>
</comment>
<feature type="domain" description="Thiolase C-terminal" evidence="10">
    <location>
        <begin position="272"/>
        <end position="398"/>
    </location>
</feature>
<evidence type="ECO:0000259" key="9">
    <source>
        <dbReference type="Pfam" id="PF00108"/>
    </source>
</evidence>
<dbReference type="NCBIfam" id="TIGR01930">
    <property type="entry name" value="AcCoA-C-Actrans"/>
    <property type="match status" value="1"/>
</dbReference>
<evidence type="ECO:0000256" key="2">
    <source>
        <dbReference type="ARBA" id="ARBA00022679"/>
    </source>
</evidence>
<keyword evidence="12" id="KW-1185">Reference proteome</keyword>
<feature type="active site" description="Proton acceptor" evidence="7">
    <location>
        <position position="386"/>
    </location>
</feature>
<dbReference type="Proteomes" id="UP000525298">
    <property type="component" value="Unassembled WGS sequence"/>
</dbReference>
<keyword evidence="3" id="KW-0276">Fatty acid metabolism</keyword>
<evidence type="ECO:0000256" key="1">
    <source>
        <dbReference type="ARBA" id="ARBA00010982"/>
    </source>
</evidence>
<feature type="active site" description="Proton acceptor" evidence="7">
    <location>
        <position position="356"/>
    </location>
</feature>
<dbReference type="SUPFAM" id="SSF53901">
    <property type="entry name" value="Thiolase-like"/>
    <property type="match status" value="2"/>
</dbReference>
<feature type="active site" description="Acyl-thioester intermediate" evidence="7">
    <location>
        <position position="91"/>
    </location>
</feature>
<organism evidence="11 12">
    <name type="scientific">Desulfosalsimonas propionicica</name>
    <dbReference type="NCBI Taxonomy" id="332175"/>
    <lineage>
        <taxon>Bacteria</taxon>
        <taxon>Pseudomonadati</taxon>
        <taxon>Thermodesulfobacteriota</taxon>
        <taxon>Desulfobacteria</taxon>
        <taxon>Desulfobacterales</taxon>
        <taxon>Desulfosalsimonadaceae</taxon>
        <taxon>Desulfosalsimonas</taxon>
    </lineage>
</organism>
<evidence type="ECO:0000256" key="4">
    <source>
        <dbReference type="ARBA" id="ARBA00023098"/>
    </source>
</evidence>
<dbReference type="EMBL" id="JACDUS010000005">
    <property type="protein sequence ID" value="MBA2881707.1"/>
    <property type="molecule type" value="Genomic_DNA"/>
</dbReference>
<accession>A0A7W0C9M5</accession>
<dbReference type="Gene3D" id="3.40.47.10">
    <property type="match status" value="2"/>
</dbReference>
<reference evidence="11 12" key="1">
    <citation type="submission" date="2020-07" db="EMBL/GenBank/DDBJ databases">
        <title>Genomic Encyclopedia of Type Strains, Phase IV (KMG-IV): sequencing the most valuable type-strain genomes for metagenomic binning, comparative biology and taxonomic classification.</title>
        <authorList>
            <person name="Goeker M."/>
        </authorList>
    </citation>
    <scope>NUCLEOTIDE SEQUENCE [LARGE SCALE GENOMIC DNA]</scope>
    <source>
        <strain evidence="11 12">DSM 17721</strain>
    </source>
</reference>
<dbReference type="InterPro" id="IPR020613">
    <property type="entry name" value="Thiolase_CS"/>
</dbReference>
<dbReference type="PANTHER" id="PTHR18919:SF153">
    <property type="entry name" value="TRIFUNCTIONAL ENZYME SUBUNIT BETA, MITOCHONDRIAL"/>
    <property type="match status" value="1"/>
</dbReference>
<evidence type="ECO:0000313" key="11">
    <source>
        <dbReference type="EMBL" id="MBA2881707.1"/>
    </source>
</evidence>
<evidence type="ECO:0000256" key="7">
    <source>
        <dbReference type="PIRSR" id="PIRSR000429-1"/>
    </source>
</evidence>
<dbReference type="InterPro" id="IPR020616">
    <property type="entry name" value="Thiolase_N"/>
</dbReference>
<gene>
    <name evidence="11" type="ORF">HNR65_002038</name>
</gene>
<keyword evidence="4" id="KW-0443">Lipid metabolism</keyword>
<keyword evidence="2 8" id="KW-0808">Transferase</keyword>
<evidence type="ECO:0000256" key="8">
    <source>
        <dbReference type="RuleBase" id="RU003557"/>
    </source>
</evidence>
<dbReference type="CDD" id="cd00751">
    <property type="entry name" value="thiolase"/>
    <property type="match status" value="1"/>
</dbReference>
<dbReference type="EC" id="2.3.1.16" evidence="6"/>
<dbReference type="AlphaFoldDB" id="A0A7W0C9M5"/>
<name>A0A7W0C9M5_9BACT</name>
<evidence type="ECO:0000259" key="10">
    <source>
        <dbReference type="Pfam" id="PF02803"/>
    </source>
</evidence>
<dbReference type="Pfam" id="PF02803">
    <property type="entry name" value="Thiolase_C"/>
    <property type="match status" value="1"/>
</dbReference>
<evidence type="ECO:0000313" key="12">
    <source>
        <dbReference type="Proteomes" id="UP000525298"/>
    </source>
</evidence>
<evidence type="ECO:0000256" key="3">
    <source>
        <dbReference type="ARBA" id="ARBA00022832"/>
    </source>
</evidence>